<accession>A0ABT4Y0W2</accession>
<reference evidence="3 4" key="1">
    <citation type="submission" date="2022-07" db="EMBL/GenBank/DDBJ databases">
        <title>Genome Analysis of Selected Gammaproteobacteria from Nigerian Food snails.</title>
        <authorList>
            <person name="Okafor A.C."/>
        </authorList>
    </citation>
    <scope>NUCLEOTIDE SEQUENCE [LARGE SCALE GENOMIC DNA]</scope>
    <source>
        <strain evidence="3 4">Awg 2</strain>
    </source>
</reference>
<keyword evidence="4" id="KW-1185">Reference proteome</keyword>
<dbReference type="SUPFAM" id="SSF55021">
    <property type="entry name" value="ACT-like"/>
    <property type="match status" value="2"/>
</dbReference>
<feature type="domain" description="DUF2241" evidence="1">
    <location>
        <begin position="2"/>
        <end position="69"/>
    </location>
</feature>
<dbReference type="RefSeq" id="WP_271470186.1">
    <property type="nucleotide sequence ID" value="NZ_JANEWF010000003.1"/>
</dbReference>
<dbReference type="Pfam" id="PF13840">
    <property type="entry name" value="ACT_7"/>
    <property type="match status" value="1"/>
</dbReference>
<comment type="caution">
    <text evidence="3">The sequence shown here is derived from an EMBL/GenBank/DDBJ whole genome shotgun (WGS) entry which is preliminary data.</text>
</comment>
<dbReference type="PANTHER" id="PTHR39199:SF1">
    <property type="entry name" value="BLR5128 PROTEIN"/>
    <property type="match status" value="1"/>
</dbReference>
<proteinExistence type="predicted"/>
<gene>
    <name evidence="3" type="ORF">NNO07_05280</name>
</gene>
<dbReference type="Gene3D" id="3.30.2130.10">
    <property type="entry name" value="VC0802-like"/>
    <property type="match status" value="1"/>
</dbReference>
<dbReference type="EMBL" id="JANEWF010000003">
    <property type="protein sequence ID" value="MDA8482474.1"/>
    <property type="molecule type" value="Genomic_DNA"/>
</dbReference>
<evidence type="ECO:0000259" key="2">
    <source>
        <dbReference type="Pfam" id="PF13840"/>
    </source>
</evidence>
<dbReference type="InterPro" id="IPR018717">
    <property type="entry name" value="DUF2241"/>
</dbReference>
<dbReference type="Pfam" id="PF10000">
    <property type="entry name" value="ACT_3"/>
    <property type="match status" value="1"/>
</dbReference>
<evidence type="ECO:0000313" key="4">
    <source>
        <dbReference type="Proteomes" id="UP001211689"/>
    </source>
</evidence>
<evidence type="ECO:0000259" key="1">
    <source>
        <dbReference type="Pfam" id="PF10000"/>
    </source>
</evidence>
<name>A0ABT4Y0W2_METRE</name>
<dbReference type="InterPro" id="IPR027795">
    <property type="entry name" value="CASTOR_ACT_dom"/>
</dbReference>
<organism evidence="3 4">
    <name type="scientific">Metapseudomonas resinovorans</name>
    <name type="common">Pseudomonas resinovorans</name>
    <dbReference type="NCBI Taxonomy" id="53412"/>
    <lineage>
        <taxon>Bacteria</taxon>
        <taxon>Pseudomonadati</taxon>
        <taxon>Pseudomonadota</taxon>
        <taxon>Gammaproteobacteria</taxon>
        <taxon>Pseudomonadales</taxon>
        <taxon>Pseudomonadaceae</taxon>
        <taxon>Metapseudomonas</taxon>
    </lineage>
</organism>
<evidence type="ECO:0000313" key="3">
    <source>
        <dbReference type="EMBL" id="MDA8482474.1"/>
    </source>
</evidence>
<protein>
    <submittedName>
        <fullName evidence="3">ACT domain-containing protein</fullName>
    </submittedName>
</protein>
<sequence length="135" mass="14418">MAGETALSTLIRNMSPQLNPGQYVFCTLDDAARLQDSVPLGTFREQEGLTVILERDEADRLGLSYDYTAAWITLQVHSSLSAVGLTATFAAALAQAGVSCNVVAGYFHDHLFVASEDAERAVSTLRALAANAQPE</sequence>
<dbReference type="PANTHER" id="PTHR39199">
    <property type="entry name" value="BLR5128 PROTEIN"/>
    <property type="match status" value="1"/>
</dbReference>
<dbReference type="Proteomes" id="UP001211689">
    <property type="component" value="Unassembled WGS sequence"/>
</dbReference>
<dbReference type="InterPro" id="IPR045865">
    <property type="entry name" value="ACT-like_dom_sf"/>
</dbReference>
<feature type="domain" description="CASTOR ACT" evidence="2">
    <location>
        <begin position="70"/>
        <end position="126"/>
    </location>
</feature>